<accession>A0A9N8ZJ08</accession>
<dbReference type="Proteomes" id="UP000789831">
    <property type="component" value="Unassembled WGS sequence"/>
</dbReference>
<evidence type="ECO:0000256" key="17">
    <source>
        <dbReference type="ARBA" id="ARBA00023204"/>
    </source>
</evidence>
<dbReference type="PANTHER" id="PTHR47642">
    <property type="entry name" value="ATP-DEPENDENT DNA HELICASE"/>
    <property type="match status" value="1"/>
</dbReference>
<dbReference type="GO" id="GO:0046872">
    <property type="term" value="F:metal ion binding"/>
    <property type="evidence" value="ECO:0007669"/>
    <property type="project" value="UniProtKB-KW"/>
</dbReference>
<evidence type="ECO:0000256" key="2">
    <source>
        <dbReference type="ARBA" id="ARBA00004065"/>
    </source>
</evidence>
<keyword evidence="17 20" id="KW-0234">DNA repair</keyword>
<dbReference type="InterPro" id="IPR037056">
    <property type="entry name" value="RNase_H1_N_sf"/>
</dbReference>
<dbReference type="Pfam" id="PF21530">
    <property type="entry name" value="Pif1_2B_dom"/>
    <property type="match status" value="1"/>
</dbReference>
<evidence type="ECO:0000256" key="12">
    <source>
        <dbReference type="ARBA" id="ARBA00022840"/>
    </source>
</evidence>
<evidence type="ECO:0000256" key="20">
    <source>
        <dbReference type="HAMAP-Rule" id="MF_03176"/>
    </source>
</evidence>
<dbReference type="InterPro" id="IPR009027">
    <property type="entry name" value="Ribosomal_bL9/RNase_H1_N"/>
</dbReference>
<keyword evidence="6" id="KW-0479">Metal-binding</keyword>
<comment type="caution">
    <text evidence="23">The sequence shown here is derived from an EMBL/GenBank/DDBJ whole genome shotgun (WGS) entry which is preliminary data.</text>
</comment>
<feature type="region of interest" description="Disordered" evidence="21">
    <location>
        <begin position="245"/>
        <end position="265"/>
    </location>
</feature>
<reference evidence="23" key="1">
    <citation type="submission" date="2021-06" db="EMBL/GenBank/DDBJ databases">
        <authorList>
            <person name="Kallberg Y."/>
            <person name="Tangrot J."/>
            <person name="Rosling A."/>
        </authorList>
    </citation>
    <scope>NUCLEOTIDE SEQUENCE</scope>
    <source>
        <strain evidence="23">MT106</strain>
    </source>
</reference>
<dbReference type="GO" id="GO:0006281">
    <property type="term" value="P:DNA repair"/>
    <property type="evidence" value="ECO:0007669"/>
    <property type="project" value="UniProtKB-UniRule"/>
</dbReference>
<evidence type="ECO:0000313" key="24">
    <source>
        <dbReference type="Proteomes" id="UP000789831"/>
    </source>
</evidence>
<evidence type="ECO:0000313" key="23">
    <source>
        <dbReference type="EMBL" id="CAG8497454.1"/>
    </source>
</evidence>
<evidence type="ECO:0000256" key="19">
    <source>
        <dbReference type="ARBA" id="ARBA00023242"/>
    </source>
</evidence>
<feature type="binding site" evidence="20">
    <location>
        <begin position="323"/>
        <end position="330"/>
    </location>
    <ligand>
        <name>ATP</name>
        <dbReference type="ChEBI" id="CHEBI:30616"/>
    </ligand>
</feature>
<keyword evidence="9 20" id="KW-0227">DNA damage</keyword>
<comment type="cofactor">
    <cofactor evidence="1 20">
        <name>Mg(2+)</name>
        <dbReference type="ChEBI" id="CHEBI:18420"/>
    </cofactor>
</comment>
<dbReference type="GO" id="GO:0043139">
    <property type="term" value="F:5'-3' DNA helicase activity"/>
    <property type="evidence" value="ECO:0007669"/>
    <property type="project" value="UniProtKB-UniRule"/>
</dbReference>
<keyword evidence="16 20" id="KW-0233">DNA recombination</keyword>
<dbReference type="Pfam" id="PF05970">
    <property type="entry name" value="PIF1"/>
    <property type="match status" value="1"/>
</dbReference>
<dbReference type="InterPro" id="IPR011320">
    <property type="entry name" value="RNase_H1_N"/>
</dbReference>
<evidence type="ECO:0000256" key="18">
    <source>
        <dbReference type="ARBA" id="ARBA00023235"/>
    </source>
</evidence>
<dbReference type="GO" id="GO:0005730">
    <property type="term" value="C:nucleolus"/>
    <property type="evidence" value="ECO:0007669"/>
    <property type="project" value="UniProtKB-SubCell"/>
</dbReference>
<dbReference type="InterPro" id="IPR003593">
    <property type="entry name" value="AAA+_ATPase"/>
</dbReference>
<dbReference type="SUPFAM" id="SSF55658">
    <property type="entry name" value="L9 N-domain-like"/>
    <property type="match status" value="1"/>
</dbReference>
<keyword evidence="18 20" id="KW-0413">Isomerase</keyword>
<evidence type="ECO:0000259" key="22">
    <source>
        <dbReference type="SMART" id="SM00382"/>
    </source>
</evidence>
<dbReference type="OrthoDB" id="5578775at2759"/>
<dbReference type="Pfam" id="PF01693">
    <property type="entry name" value="Cauli_VI"/>
    <property type="match status" value="1"/>
</dbReference>
<keyword evidence="15 20" id="KW-0496">Mitochondrion</keyword>
<protein>
    <recommendedName>
        <fullName evidence="20">ATP-dependent DNA helicase PIF1</fullName>
        <ecNumber evidence="20">5.6.2.3</ecNumber>
    </recommendedName>
    <alternativeName>
        <fullName evidence="20">DNA 5'-3' helicase PIF1</fullName>
    </alternativeName>
    <alternativeName>
        <fullName evidence="20">DNA repair and recombination helicase PIF1</fullName>
    </alternativeName>
</protein>
<gene>
    <name evidence="20" type="primary">PIF1</name>
    <name evidence="23" type="ORF">AGERDE_LOCUS4072</name>
</gene>
<dbReference type="InterPro" id="IPR048293">
    <property type="entry name" value="PIF1_RRM3_pfh1"/>
</dbReference>
<evidence type="ECO:0000256" key="13">
    <source>
        <dbReference type="ARBA" id="ARBA00022842"/>
    </source>
</evidence>
<dbReference type="InterPro" id="IPR027417">
    <property type="entry name" value="P-loop_NTPase"/>
</dbReference>
<dbReference type="GO" id="GO:0005524">
    <property type="term" value="F:ATP binding"/>
    <property type="evidence" value="ECO:0007669"/>
    <property type="project" value="UniProtKB-UniRule"/>
</dbReference>
<dbReference type="FunFam" id="3.40.970.10:FF:000002">
    <property type="entry name" value="Ribonuclease H"/>
    <property type="match status" value="1"/>
</dbReference>
<dbReference type="SUPFAM" id="SSF52540">
    <property type="entry name" value="P-loop containing nucleoside triphosphate hydrolases"/>
    <property type="match status" value="2"/>
</dbReference>
<dbReference type="Gene3D" id="3.40.970.10">
    <property type="entry name" value="Ribonuclease H1, N-terminal domain"/>
    <property type="match status" value="1"/>
</dbReference>
<keyword evidence="7 20" id="KW-0547">Nucleotide-binding</keyword>
<dbReference type="GO" id="GO:0004519">
    <property type="term" value="F:endonuclease activity"/>
    <property type="evidence" value="ECO:0007669"/>
    <property type="project" value="UniProtKB-KW"/>
</dbReference>
<evidence type="ECO:0000256" key="15">
    <source>
        <dbReference type="ARBA" id="ARBA00023128"/>
    </source>
</evidence>
<evidence type="ECO:0000256" key="14">
    <source>
        <dbReference type="ARBA" id="ARBA00023125"/>
    </source>
</evidence>
<comment type="subunit">
    <text evidence="20">Monomer.</text>
</comment>
<feature type="DNA-binding region" evidence="20">
    <location>
        <begin position="698"/>
        <end position="717"/>
    </location>
</feature>
<comment type="subcellular location">
    <subcellularLocation>
        <location evidence="3">Nucleus</location>
        <location evidence="3">Nucleolus</location>
    </subcellularLocation>
    <subcellularLocation>
        <location evidence="20">Nucleus</location>
    </subcellularLocation>
    <subcellularLocation>
        <location evidence="20">Mitochondrion</location>
    </subcellularLocation>
</comment>
<comment type="similarity">
    <text evidence="4">Belongs to the RNase H family.</text>
</comment>
<dbReference type="FunFam" id="3.40.50.300:FF:001226">
    <property type="entry name" value="ATP-dependent DNA helicase PIF1"/>
    <property type="match status" value="1"/>
</dbReference>
<comment type="catalytic activity">
    <reaction evidence="20">
        <text>ATP + H2O = ADP + phosphate + H(+)</text>
        <dbReference type="Rhea" id="RHEA:13065"/>
        <dbReference type="ChEBI" id="CHEBI:15377"/>
        <dbReference type="ChEBI" id="CHEBI:15378"/>
        <dbReference type="ChEBI" id="CHEBI:30616"/>
        <dbReference type="ChEBI" id="CHEBI:43474"/>
        <dbReference type="ChEBI" id="CHEBI:456216"/>
        <dbReference type="EC" id="5.6.2.3"/>
    </reaction>
</comment>
<keyword evidence="12 20" id="KW-0067">ATP-binding</keyword>
<dbReference type="EC" id="5.6.2.3" evidence="20"/>
<keyword evidence="14 20" id="KW-0238">DNA-binding</keyword>
<dbReference type="InterPro" id="IPR049163">
    <property type="entry name" value="Pif1-like_2B_dom"/>
</dbReference>
<evidence type="ECO:0000256" key="1">
    <source>
        <dbReference type="ARBA" id="ARBA00001946"/>
    </source>
</evidence>
<keyword evidence="13" id="KW-0460">Magnesium</keyword>
<dbReference type="InterPro" id="IPR051055">
    <property type="entry name" value="PIF1_helicase"/>
</dbReference>
<feature type="region of interest" description="Disordered" evidence="21">
    <location>
        <begin position="72"/>
        <end position="94"/>
    </location>
</feature>
<name>A0A9N8ZJ08_9GLOM</name>
<evidence type="ECO:0000256" key="8">
    <source>
        <dbReference type="ARBA" id="ARBA00022759"/>
    </source>
</evidence>
<feature type="compositionally biased region" description="Low complexity" evidence="21">
    <location>
        <begin position="72"/>
        <end position="83"/>
    </location>
</feature>
<dbReference type="HAMAP" id="MF_03176">
    <property type="entry name" value="PIF1"/>
    <property type="match status" value="1"/>
</dbReference>
<evidence type="ECO:0000256" key="5">
    <source>
        <dbReference type="ARBA" id="ARBA00022722"/>
    </source>
</evidence>
<dbReference type="SMART" id="SM00382">
    <property type="entry name" value="AAA"/>
    <property type="match status" value="1"/>
</dbReference>
<evidence type="ECO:0000256" key="16">
    <source>
        <dbReference type="ARBA" id="ARBA00023172"/>
    </source>
</evidence>
<keyword evidence="24" id="KW-1185">Reference proteome</keyword>
<dbReference type="PANTHER" id="PTHR47642:SF5">
    <property type="entry name" value="ATP-DEPENDENT DNA HELICASE"/>
    <property type="match status" value="1"/>
</dbReference>
<evidence type="ECO:0000256" key="7">
    <source>
        <dbReference type="ARBA" id="ARBA00022741"/>
    </source>
</evidence>
<dbReference type="CDD" id="cd18809">
    <property type="entry name" value="SF1_C_RecD"/>
    <property type="match status" value="1"/>
</dbReference>
<dbReference type="Gene3D" id="3.40.50.300">
    <property type="entry name" value="P-loop containing nucleotide triphosphate hydrolases"/>
    <property type="match status" value="1"/>
</dbReference>
<evidence type="ECO:0000256" key="4">
    <source>
        <dbReference type="ARBA" id="ARBA00005300"/>
    </source>
</evidence>
<sequence length="739" mass="83646">MPKFKRKNFYAVVKGYNSGLYNSWDECQKQVQGFPGCIFKGFDKKEEAETFLNENLNQNTDRDYAINSILKQQTPQQQKQQHLSPPPSSPVQQSILPYGEQFLPSEQLWQRQHPGDYHSQKTQPVQYRQENTSIDHSTYSNDRPQVRAENAAILQEKNTANNTNHTAVASHFNNNTKVASHYLNKTGGSDVVAPKERWSDEEDWEPISKQRVLKVKKGFNNAESSIVPQKNTTFQTTKSLNVDQSNAEFDPYGEDETSNKWSDEEDWDPTIKQQIIEAKKHHDPHHLNTIAQSSSIDDIELTGEQTHVLNLVINSQESIFYTGSAGTGKSILLQRIIKEVKRLHGPESIAVTAPTGIAAVNVGGMTIHSFSGVGTGDDKVENLLKKIKRRATVQDRWKEIKVLVIDEVSMLDGALFDKLELIARDLRQSQNPFGGIQVIITGDFYQLPPVSKGGEYKFCFQANSWQRVVKHSLLLTRIFRQKDNELINMLNEMRHGGNLSNQSMALIKRLQMTPQYPPDGILPTELYARNESVNKANQSHLDRIPYKAQVYLAEDFTMQSDSVQLATLKKSCLAYDHLELKRNAQVMLIKNLNKDLVNGSRGIVIGFHDAQTNSHYFNGEEEKLPPGTAVYPIVRFTNKIEQVIDKAIWTLEGVGGIELARRRQVPLVLAWAISIHKSQGQTLDRVKVDLGRVFEKGQAYVALSRATSVNSLQVLNFRKDLVMAHKKVAEYYASLTTFS</sequence>
<keyword evidence="11 20" id="KW-0347">Helicase</keyword>
<evidence type="ECO:0000256" key="3">
    <source>
        <dbReference type="ARBA" id="ARBA00004604"/>
    </source>
</evidence>
<proteinExistence type="inferred from homology"/>
<evidence type="ECO:0000256" key="6">
    <source>
        <dbReference type="ARBA" id="ARBA00022723"/>
    </source>
</evidence>
<feature type="domain" description="AAA+ ATPase" evidence="22">
    <location>
        <begin position="315"/>
        <end position="488"/>
    </location>
</feature>
<keyword evidence="19 20" id="KW-0539">Nucleus</keyword>
<evidence type="ECO:0000256" key="21">
    <source>
        <dbReference type="SAM" id="MobiDB-lite"/>
    </source>
</evidence>
<dbReference type="GO" id="GO:0003697">
    <property type="term" value="F:single-stranded DNA binding"/>
    <property type="evidence" value="ECO:0007669"/>
    <property type="project" value="UniProtKB-ARBA"/>
</dbReference>
<dbReference type="GO" id="GO:0016787">
    <property type="term" value="F:hydrolase activity"/>
    <property type="evidence" value="ECO:0007669"/>
    <property type="project" value="UniProtKB-KW"/>
</dbReference>
<keyword evidence="10 20" id="KW-0378">Hydrolase</keyword>
<dbReference type="GO" id="GO:0000723">
    <property type="term" value="P:telomere maintenance"/>
    <property type="evidence" value="ECO:0007669"/>
    <property type="project" value="InterPro"/>
</dbReference>
<dbReference type="InterPro" id="IPR010285">
    <property type="entry name" value="DNA_helicase_pif1-like_DEAD"/>
</dbReference>
<organism evidence="23 24">
    <name type="scientific">Ambispora gerdemannii</name>
    <dbReference type="NCBI Taxonomy" id="144530"/>
    <lineage>
        <taxon>Eukaryota</taxon>
        <taxon>Fungi</taxon>
        <taxon>Fungi incertae sedis</taxon>
        <taxon>Mucoromycota</taxon>
        <taxon>Glomeromycotina</taxon>
        <taxon>Glomeromycetes</taxon>
        <taxon>Archaeosporales</taxon>
        <taxon>Ambisporaceae</taxon>
        <taxon>Ambispora</taxon>
    </lineage>
</organism>
<comment type="function">
    <text evidence="20">DNA-dependent ATPase and 5'-3' DNA helicase required for the maintenance of both mitochondrial and nuclear genome stability.</text>
</comment>
<evidence type="ECO:0000256" key="9">
    <source>
        <dbReference type="ARBA" id="ARBA00022763"/>
    </source>
</evidence>
<keyword evidence="8" id="KW-0255">Endonuclease</keyword>
<dbReference type="CDD" id="cd18037">
    <property type="entry name" value="DEXSc_Pif1_like"/>
    <property type="match status" value="1"/>
</dbReference>
<dbReference type="AlphaFoldDB" id="A0A9N8ZJ08"/>
<dbReference type="EMBL" id="CAJVPL010000441">
    <property type="protein sequence ID" value="CAG8497454.1"/>
    <property type="molecule type" value="Genomic_DNA"/>
</dbReference>
<dbReference type="GO" id="GO:0006310">
    <property type="term" value="P:DNA recombination"/>
    <property type="evidence" value="ECO:0007669"/>
    <property type="project" value="UniProtKB-UniRule"/>
</dbReference>
<comment type="similarity">
    <text evidence="20">Belongs to the helicase family. PIF1 subfamily.</text>
</comment>
<evidence type="ECO:0000256" key="11">
    <source>
        <dbReference type="ARBA" id="ARBA00022806"/>
    </source>
</evidence>
<comment type="function">
    <text evidence="2">Endonuclease that specifically degrades the RNA of RNA-DNA hybrids.</text>
</comment>
<keyword evidence="5" id="KW-0540">Nuclease</keyword>
<evidence type="ECO:0000256" key="10">
    <source>
        <dbReference type="ARBA" id="ARBA00022801"/>
    </source>
</evidence>
<dbReference type="GO" id="GO:0005739">
    <property type="term" value="C:mitochondrion"/>
    <property type="evidence" value="ECO:0007669"/>
    <property type="project" value="UniProtKB-SubCell"/>
</dbReference>